<feature type="binding site" evidence="5">
    <location>
        <position position="171"/>
    </location>
    <ligand>
        <name>(2E)-4-hydroxy-3-methylbut-2-enyl diphosphate</name>
        <dbReference type="ChEBI" id="CHEBI:128753"/>
    </ligand>
</feature>
<feature type="binding site" evidence="5">
    <location>
        <position position="231"/>
    </location>
    <ligand>
        <name>isopentenyl diphosphate</name>
        <dbReference type="ChEBI" id="CHEBI:128769"/>
    </ligand>
</feature>
<feature type="binding site" evidence="5">
    <location>
        <position position="273"/>
    </location>
    <ligand>
        <name>(2E)-4-hydroxy-3-methylbut-2-enyl diphosphate</name>
        <dbReference type="ChEBI" id="CHEBI:128753"/>
    </ligand>
</feature>
<dbReference type="GO" id="GO:0019288">
    <property type="term" value="P:isopentenyl diphosphate biosynthetic process, methylerythritol 4-phosphate pathway"/>
    <property type="evidence" value="ECO:0007669"/>
    <property type="project" value="UniProtKB-UniRule"/>
</dbReference>
<feature type="binding site" evidence="5">
    <location>
        <position position="229"/>
    </location>
    <ligand>
        <name>dimethylallyl diphosphate</name>
        <dbReference type="ChEBI" id="CHEBI:57623"/>
    </ligand>
</feature>
<feature type="active site" description="Proton donor" evidence="5">
    <location>
        <position position="133"/>
    </location>
</feature>
<evidence type="ECO:0000313" key="6">
    <source>
        <dbReference type="EMBL" id="MBA0088715.1"/>
    </source>
</evidence>
<feature type="binding site" evidence="5">
    <location>
        <position position="230"/>
    </location>
    <ligand>
        <name>isopentenyl diphosphate</name>
        <dbReference type="ChEBI" id="CHEBI:128769"/>
    </ligand>
</feature>
<feature type="binding site" evidence="5">
    <location>
        <position position="131"/>
    </location>
    <ligand>
        <name>isopentenyl diphosphate</name>
        <dbReference type="ChEBI" id="CHEBI:128769"/>
    </ligand>
</feature>
<feature type="binding site" evidence="5">
    <location>
        <position position="273"/>
    </location>
    <ligand>
        <name>isopentenyl diphosphate</name>
        <dbReference type="ChEBI" id="CHEBI:128769"/>
    </ligand>
</feature>
<dbReference type="GO" id="GO:0051539">
    <property type="term" value="F:4 iron, 4 sulfur cluster binding"/>
    <property type="evidence" value="ECO:0007669"/>
    <property type="project" value="UniProtKB-UniRule"/>
</dbReference>
<dbReference type="UniPathway" id="UPA00056">
    <property type="reaction ID" value="UER00097"/>
</dbReference>
<accession>A0A7V8NWC3</accession>
<dbReference type="InterPro" id="IPR003451">
    <property type="entry name" value="LytB/IspH"/>
</dbReference>
<dbReference type="GO" id="GO:0050992">
    <property type="term" value="P:dimethylallyl diphosphate biosynthetic process"/>
    <property type="evidence" value="ECO:0007669"/>
    <property type="project" value="UniProtKB-UniRule"/>
</dbReference>
<dbReference type="GO" id="GO:0046872">
    <property type="term" value="F:metal ion binding"/>
    <property type="evidence" value="ECO:0007669"/>
    <property type="project" value="UniProtKB-KW"/>
</dbReference>
<feature type="binding site" evidence="5">
    <location>
        <position position="48"/>
    </location>
    <ligand>
        <name>(2E)-4-hydroxy-3-methylbut-2-enyl diphosphate</name>
        <dbReference type="ChEBI" id="CHEBI:128753"/>
    </ligand>
</feature>
<feature type="binding site" evidence="5">
    <location>
        <position position="231"/>
    </location>
    <ligand>
        <name>(2E)-4-hydroxy-3-methylbut-2-enyl diphosphate</name>
        <dbReference type="ChEBI" id="CHEBI:128753"/>
    </ligand>
</feature>
<feature type="binding site" evidence="5">
    <location>
        <position position="231"/>
    </location>
    <ligand>
        <name>dimethylallyl diphosphate</name>
        <dbReference type="ChEBI" id="CHEBI:57623"/>
    </ligand>
</feature>
<reference evidence="6" key="1">
    <citation type="submission" date="2020-06" db="EMBL/GenBank/DDBJ databases">
        <title>Legume-microbial interactions unlock mineral nutrients during tropical forest succession.</title>
        <authorList>
            <person name="Epihov D.Z."/>
        </authorList>
    </citation>
    <scope>NUCLEOTIDE SEQUENCE [LARGE SCALE GENOMIC DNA]</scope>
    <source>
        <strain evidence="6">Pan2503</strain>
    </source>
</reference>
<feature type="binding site" evidence="5">
    <location>
        <position position="81"/>
    </location>
    <ligand>
        <name>isopentenyl diphosphate</name>
        <dbReference type="ChEBI" id="CHEBI:128769"/>
    </ligand>
</feature>
<evidence type="ECO:0000256" key="5">
    <source>
        <dbReference type="HAMAP-Rule" id="MF_00191"/>
    </source>
</evidence>
<dbReference type="CDD" id="cd13944">
    <property type="entry name" value="lytB_ispH"/>
    <property type="match status" value="1"/>
</dbReference>
<dbReference type="GO" id="GO:0051745">
    <property type="term" value="F:4-hydroxy-3-methylbut-2-enyl diphosphate reductase activity"/>
    <property type="evidence" value="ECO:0007669"/>
    <property type="project" value="UniProtKB-UniRule"/>
</dbReference>
<dbReference type="AlphaFoldDB" id="A0A7V8NWC3"/>
<dbReference type="PANTHER" id="PTHR30426">
    <property type="entry name" value="4-HYDROXY-3-METHYLBUT-2-ENYL DIPHOSPHATE REDUCTASE"/>
    <property type="match status" value="1"/>
</dbReference>
<feature type="binding site" evidence="5">
    <location>
        <position position="229"/>
    </location>
    <ligand>
        <name>(2E)-4-hydroxy-3-methylbut-2-enyl diphosphate</name>
        <dbReference type="ChEBI" id="CHEBI:128753"/>
    </ligand>
</feature>
<feature type="binding site" evidence="5">
    <location>
        <position position="229"/>
    </location>
    <ligand>
        <name>isopentenyl diphosphate</name>
        <dbReference type="ChEBI" id="CHEBI:128769"/>
    </ligand>
</feature>
<comment type="pathway">
    <text evidence="5">Isoprenoid biosynthesis; dimethylallyl diphosphate biosynthesis; dimethylallyl diphosphate from (2E)-4-hydroxy-3-methylbutenyl diphosphate: step 1/1.</text>
</comment>
<dbReference type="GO" id="GO:0016114">
    <property type="term" value="P:terpenoid biosynthetic process"/>
    <property type="evidence" value="ECO:0007669"/>
    <property type="project" value="UniProtKB-UniRule"/>
</dbReference>
<sequence>MQSTKNGKILLRVRPRGFCAGVVRAVDIVELALEAYGSPVYVHHEIVHNTYVVEQLRRRGAIFVEAIEEVPHGAVLVFSAHGVPPTVRDEAKARALKVIDATCPLVTKVHLEALKFAREKRTIILIGHKDHQEIIGTSGEAPDRTLVVDSVAAVDALEVVDPQKLSFLTQTTLSLYDTQEIVARLRQRFPAIQGPASDDICYATQNRQEAVEQVAKDVDLILVVGSPNSSNSNRLVEVAERRGVRAKLIDSASDIDMRWLQGVSRVGLTAGASAPEVLVEQVSQRLAEFGFTDQRDLDLIREDVRFTLPPELATIAPAPRR</sequence>
<feature type="binding site" evidence="5">
    <location>
        <position position="19"/>
    </location>
    <ligand>
        <name>[4Fe-4S] cluster</name>
        <dbReference type="ChEBI" id="CHEBI:49883"/>
    </ligand>
</feature>
<dbReference type="Gene3D" id="3.40.50.11270">
    <property type="match status" value="1"/>
</dbReference>
<comment type="cofactor">
    <cofactor evidence="5">
        <name>[4Fe-4S] cluster</name>
        <dbReference type="ChEBI" id="CHEBI:49883"/>
    </cofactor>
    <text evidence="5">Binds 1 [4Fe-4S] cluster per subunit.</text>
</comment>
<keyword evidence="7" id="KW-1185">Reference proteome</keyword>
<gene>
    <name evidence="5 6" type="primary">ispH</name>
    <name evidence="6" type="synonym">lytB</name>
    <name evidence="6" type="ORF">HRJ53_27310</name>
</gene>
<keyword evidence="1 5" id="KW-0004">4Fe-4S</keyword>
<evidence type="ECO:0000256" key="3">
    <source>
        <dbReference type="ARBA" id="ARBA00023004"/>
    </source>
</evidence>
<comment type="pathway">
    <text evidence="5">Isoprenoid biosynthesis; isopentenyl diphosphate biosynthesis via DXP pathway; isopentenyl diphosphate from 1-deoxy-D-xylulose 5-phosphate: step 6/6.</text>
</comment>
<keyword evidence="5 6" id="KW-0560">Oxidoreductase</keyword>
<comment type="catalytic activity">
    <reaction evidence="5">
        <text>isopentenyl diphosphate + 2 oxidized [2Fe-2S]-[ferredoxin] + H2O = (2E)-4-hydroxy-3-methylbut-2-enyl diphosphate + 2 reduced [2Fe-2S]-[ferredoxin] + 2 H(+)</text>
        <dbReference type="Rhea" id="RHEA:24488"/>
        <dbReference type="Rhea" id="RHEA-COMP:10000"/>
        <dbReference type="Rhea" id="RHEA-COMP:10001"/>
        <dbReference type="ChEBI" id="CHEBI:15377"/>
        <dbReference type="ChEBI" id="CHEBI:15378"/>
        <dbReference type="ChEBI" id="CHEBI:33737"/>
        <dbReference type="ChEBI" id="CHEBI:33738"/>
        <dbReference type="ChEBI" id="CHEBI:128753"/>
        <dbReference type="ChEBI" id="CHEBI:128769"/>
        <dbReference type="EC" id="1.17.7.4"/>
    </reaction>
</comment>
<proteinExistence type="inferred from homology"/>
<dbReference type="Proteomes" id="UP000567293">
    <property type="component" value="Unassembled WGS sequence"/>
</dbReference>
<feature type="binding site" evidence="5">
    <location>
        <position position="81"/>
    </location>
    <ligand>
        <name>dimethylallyl diphosphate</name>
        <dbReference type="ChEBI" id="CHEBI:57623"/>
    </ligand>
</feature>
<dbReference type="HAMAP" id="MF_00191">
    <property type="entry name" value="IspH"/>
    <property type="match status" value="1"/>
</dbReference>
<dbReference type="NCBIfam" id="NF002190">
    <property type="entry name" value="PRK01045.1-4"/>
    <property type="match status" value="1"/>
</dbReference>
<feature type="binding site" evidence="5">
    <location>
        <position position="81"/>
    </location>
    <ligand>
        <name>(2E)-4-hydroxy-3-methylbut-2-enyl diphosphate</name>
        <dbReference type="ChEBI" id="CHEBI:128753"/>
    </ligand>
</feature>
<evidence type="ECO:0000313" key="7">
    <source>
        <dbReference type="Proteomes" id="UP000567293"/>
    </source>
</evidence>
<dbReference type="PANTHER" id="PTHR30426:SF0">
    <property type="entry name" value="4-HYDROXY-3-METHYLBUT-2-ENYL DIPHOSPHATE REDUCTASE"/>
    <property type="match status" value="1"/>
</dbReference>
<feature type="binding site" evidence="5">
    <location>
        <position position="131"/>
    </location>
    <ligand>
        <name>(2E)-4-hydroxy-3-methylbut-2-enyl diphosphate</name>
        <dbReference type="ChEBI" id="CHEBI:128753"/>
    </ligand>
</feature>
<evidence type="ECO:0000256" key="2">
    <source>
        <dbReference type="ARBA" id="ARBA00022723"/>
    </source>
</evidence>
<keyword evidence="2 5" id="KW-0479">Metal-binding</keyword>
<feature type="binding site" evidence="5">
    <location>
        <position position="201"/>
    </location>
    <ligand>
        <name>[4Fe-4S] cluster</name>
        <dbReference type="ChEBI" id="CHEBI:49883"/>
    </ligand>
</feature>
<comment type="caution">
    <text evidence="6">The sequence shown here is derived from an EMBL/GenBank/DDBJ whole genome shotgun (WGS) entry which is preliminary data.</text>
</comment>
<comment type="catalytic activity">
    <reaction evidence="5">
        <text>dimethylallyl diphosphate + 2 oxidized [2Fe-2S]-[ferredoxin] + H2O = (2E)-4-hydroxy-3-methylbut-2-enyl diphosphate + 2 reduced [2Fe-2S]-[ferredoxin] + 2 H(+)</text>
        <dbReference type="Rhea" id="RHEA:24825"/>
        <dbReference type="Rhea" id="RHEA-COMP:10000"/>
        <dbReference type="Rhea" id="RHEA-COMP:10001"/>
        <dbReference type="ChEBI" id="CHEBI:15377"/>
        <dbReference type="ChEBI" id="CHEBI:15378"/>
        <dbReference type="ChEBI" id="CHEBI:33737"/>
        <dbReference type="ChEBI" id="CHEBI:33738"/>
        <dbReference type="ChEBI" id="CHEBI:57623"/>
        <dbReference type="ChEBI" id="CHEBI:128753"/>
        <dbReference type="EC" id="1.17.7.4"/>
    </reaction>
</comment>
<evidence type="ECO:0000256" key="4">
    <source>
        <dbReference type="ARBA" id="ARBA00023014"/>
    </source>
</evidence>
<dbReference type="Gene3D" id="3.40.1010.20">
    <property type="entry name" value="4-hydroxy-3-methylbut-2-enyl diphosphate reductase, catalytic domain"/>
    <property type="match status" value="2"/>
</dbReference>
<feature type="binding site" evidence="5">
    <location>
        <position position="103"/>
    </location>
    <ligand>
        <name>[4Fe-4S] cluster</name>
        <dbReference type="ChEBI" id="CHEBI:49883"/>
    </ligand>
</feature>
<name>A0A7V8NWC3_9BACT</name>
<feature type="binding site" evidence="5">
    <location>
        <position position="230"/>
    </location>
    <ligand>
        <name>dimethylallyl diphosphate</name>
        <dbReference type="ChEBI" id="CHEBI:57623"/>
    </ligand>
</feature>
<dbReference type="EMBL" id="JACDQQ010002643">
    <property type="protein sequence ID" value="MBA0088715.1"/>
    <property type="molecule type" value="Genomic_DNA"/>
</dbReference>
<feature type="binding site" evidence="5">
    <location>
        <position position="230"/>
    </location>
    <ligand>
        <name>(2E)-4-hydroxy-3-methylbut-2-enyl diphosphate</name>
        <dbReference type="ChEBI" id="CHEBI:128753"/>
    </ligand>
</feature>
<feature type="binding site" evidence="5">
    <location>
        <position position="48"/>
    </location>
    <ligand>
        <name>isopentenyl diphosphate</name>
        <dbReference type="ChEBI" id="CHEBI:128769"/>
    </ligand>
</feature>
<dbReference type="Pfam" id="PF02401">
    <property type="entry name" value="LYTB"/>
    <property type="match status" value="1"/>
</dbReference>
<evidence type="ECO:0000256" key="1">
    <source>
        <dbReference type="ARBA" id="ARBA00022485"/>
    </source>
</evidence>
<dbReference type="NCBIfam" id="NF002188">
    <property type="entry name" value="PRK01045.1-2"/>
    <property type="match status" value="1"/>
</dbReference>
<protein>
    <recommendedName>
        <fullName evidence="5">4-hydroxy-3-methylbut-2-enyl diphosphate reductase</fullName>
        <shortName evidence="5">HMBPP reductase</shortName>
        <ecNumber evidence="5">1.17.7.4</ecNumber>
    </recommendedName>
</protein>
<feature type="binding site" evidence="5">
    <location>
        <position position="273"/>
    </location>
    <ligand>
        <name>dimethylallyl diphosphate</name>
        <dbReference type="ChEBI" id="CHEBI:57623"/>
    </ligand>
</feature>
<organism evidence="6 7">
    <name type="scientific">Candidatus Acidiferrum panamense</name>
    <dbReference type="NCBI Taxonomy" id="2741543"/>
    <lineage>
        <taxon>Bacteria</taxon>
        <taxon>Pseudomonadati</taxon>
        <taxon>Acidobacteriota</taxon>
        <taxon>Terriglobia</taxon>
        <taxon>Candidatus Acidiferrales</taxon>
        <taxon>Candidatus Acidiferrum</taxon>
    </lineage>
</organism>
<comment type="function">
    <text evidence="5">Catalyzes the conversion of 1-hydroxy-2-methyl-2-(E)-butenyl 4-diphosphate (HMBPP) into a mixture of isopentenyl diphosphate (IPP) and dimethylallyl diphosphate (DMAPP). Acts in the terminal step of the DOXP/MEP pathway for isoprenoid precursor biosynthesis.</text>
</comment>
<feature type="binding site" evidence="5">
    <location>
        <position position="48"/>
    </location>
    <ligand>
        <name>dimethylallyl diphosphate</name>
        <dbReference type="ChEBI" id="CHEBI:57623"/>
    </ligand>
</feature>
<keyword evidence="3 5" id="KW-0408">Iron</keyword>
<dbReference type="NCBIfam" id="TIGR00216">
    <property type="entry name" value="ispH_lytB"/>
    <property type="match status" value="1"/>
</dbReference>
<keyword evidence="4 5" id="KW-0411">Iron-sulfur</keyword>
<dbReference type="EC" id="1.17.7.4" evidence="5"/>
<keyword evidence="5" id="KW-0414">Isoprene biosynthesis</keyword>
<comment type="similarity">
    <text evidence="5">Belongs to the IspH family.</text>
</comment>
<dbReference type="UniPathway" id="UPA00059">
    <property type="reaction ID" value="UER00105"/>
</dbReference>
<feature type="binding site" evidence="5">
    <location>
        <position position="131"/>
    </location>
    <ligand>
        <name>dimethylallyl diphosphate</name>
        <dbReference type="ChEBI" id="CHEBI:57623"/>
    </ligand>
</feature>